<dbReference type="AlphaFoldDB" id="A0AAW2T4B1"/>
<feature type="region of interest" description="Disordered" evidence="1">
    <location>
        <begin position="49"/>
        <end position="70"/>
    </location>
</feature>
<evidence type="ECO:0000256" key="1">
    <source>
        <dbReference type="SAM" id="MobiDB-lite"/>
    </source>
</evidence>
<reference evidence="2" key="2">
    <citation type="journal article" date="2024" name="Plant">
        <title>Genomic evolution and insights into agronomic trait innovations of Sesamum species.</title>
        <authorList>
            <person name="Miao H."/>
            <person name="Wang L."/>
            <person name="Qu L."/>
            <person name="Liu H."/>
            <person name="Sun Y."/>
            <person name="Le M."/>
            <person name="Wang Q."/>
            <person name="Wei S."/>
            <person name="Zheng Y."/>
            <person name="Lin W."/>
            <person name="Duan Y."/>
            <person name="Cao H."/>
            <person name="Xiong S."/>
            <person name="Wang X."/>
            <person name="Wei L."/>
            <person name="Li C."/>
            <person name="Ma Q."/>
            <person name="Ju M."/>
            <person name="Zhao R."/>
            <person name="Li G."/>
            <person name="Mu C."/>
            <person name="Tian Q."/>
            <person name="Mei H."/>
            <person name="Zhang T."/>
            <person name="Gao T."/>
            <person name="Zhang H."/>
        </authorList>
    </citation>
    <scope>NUCLEOTIDE SEQUENCE</scope>
    <source>
        <strain evidence="2">G02</strain>
    </source>
</reference>
<sequence>MLEFKVPPPSNSPIPQHLPVFFLVGNFIPTLNSSLSKFILSFHTGKQGSSLSEPLSDSMSSSTEASLNHPSPLRFLSSSSPSASPHHFQHHQHQFHHFQHPHHPLIISSTLNIIFSTLKTPPQTSLTIFNTLKSPLKTPLTIFSTFTIPLIIFSTLKPSLTIFSTITTPLTLFSETSFCTLK</sequence>
<reference evidence="2" key="1">
    <citation type="submission" date="2020-06" db="EMBL/GenBank/DDBJ databases">
        <authorList>
            <person name="Li T."/>
            <person name="Hu X."/>
            <person name="Zhang T."/>
            <person name="Song X."/>
            <person name="Zhang H."/>
            <person name="Dai N."/>
            <person name="Sheng W."/>
            <person name="Hou X."/>
            <person name="Wei L."/>
        </authorList>
    </citation>
    <scope>NUCLEOTIDE SEQUENCE</scope>
    <source>
        <strain evidence="2">G02</strain>
        <tissue evidence="2">Leaf</tissue>
    </source>
</reference>
<evidence type="ECO:0000313" key="2">
    <source>
        <dbReference type="EMBL" id="KAL0399624.1"/>
    </source>
</evidence>
<protein>
    <submittedName>
        <fullName evidence="2">Uncharacterized protein</fullName>
    </submittedName>
</protein>
<accession>A0AAW2T4B1</accession>
<proteinExistence type="predicted"/>
<organism evidence="2">
    <name type="scientific">Sesamum radiatum</name>
    <name type="common">Black benniseed</name>
    <dbReference type="NCBI Taxonomy" id="300843"/>
    <lineage>
        <taxon>Eukaryota</taxon>
        <taxon>Viridiplantae</taxon>
        <taxon>Streptophyta</taxon>
        <taxon>Embryophyta</taxon>
        <taxon>Tracheophyta</taxon>
        <taxon>Spermatophyta</taxon>
        <taxon>Magnoliopsida</taxon>
        <taxon>eudicotyledons</taxon>
        <taxon>Gunneridae</taxon>
        <taxon>Pentapetalae</taxon>
        <taxon>asterids</taxon>
        <taxon>lamiids</taxon>
        <taxon>Lamiales</taxon>
        <taxon>Pedaliaceae</taxon>
        <taxon>Sesamum</taxon>
    </lineage>
</organism>
<name>A0AAW2T4B1_SESRA</name>
<comment type="caution">
    <text evidence="2">The sequence shown here is derived from an EMBL/GenBank/DDBJ whole genome shotgun (WGS) entry which is preliminary data.</text>
</comment>
<gene>
    <name evidence="2" type="ORF">Sradi_2305700</name>
</gene>
<feature type="compositionally biased region" description="Low complexity" evidence="1">
    <location>
        <begin position="49"/>
        <end position="62"/>
    </location>
</feature>
<dbReference type="EMBL" id="JACGWJ010000009">
    <property type="protein sequence ID" value="KAL0399624.1"/>
    <property type="molecule type" value="Genomic_DNA"/>
</dbReference>